<dbReference type="OrthoDB" id="6631139at2759"/>
<dbReference type="PANTHER" id="PTHR21879">
    <property type="entry name" value="FI03362P-RELATED-RELATED"/>
    <property type="match status" value="1"/>
</dbReference>
<sequence>MWRITCAVLVVVAAATVADKATPRSGEELVNTVLGRCGDMRCVKENVLDYLDNVLGIQSDARSTKDIDAAIFKRAARVFQTQEFRLRVPSMIAEDTDIVYNPTEGLNIVSSENESRGILKKKLFFPLLLLLKLKMKLLMPIIVALTSLKALKALILSKLAILLVLGFIIYQLVGKSGMPMPMMSMAPAEPPMSLYGPPAPAPSTAPPSSYEPGWEPNSGGPYSRVWSPSNSDASSIAYSAYYPGSSSSSAGSSTSRP</sequence>
<organism evidence="4 5">
    <name type="scientific">Sitophilus oryzae</name>
    <name type="common">Rice weevil</name>
    <name type="synonym">Curculio oryzae</name>
    <dbReference type="NCBI Taxonomy" id="7048"/>
    <lineage>
        <taxon>Eukaryota</taxon>
        <taxon>Metazoa</taxon>
        <taxon>Ecdysozoa</taxon>
        <taxon>Arthropoda</taxon>
        <taxon>Hexapoda</taxon>
        <taxon>Insecta</taxon>
        <taxon>Pterygota</taxon>
        <taxon>Neoptera</taxon>
        <taxon>Endopterygota</taxon>
        <taxon>Coleoptera</taxon>
        <taxon>Polyphaga</taxon>
        <taxon>Cucujiformia</taxon>
        <taxon>Curculionidae</taxon>
        <taxon>Dryophthorinae</taxon>
        <taxon>Sitophilus</taxon>
    </lineage>
</organism>
<protein>
    <submittedName>
        <fullName evidence="5">Uncharacterized protein LOC115891687</fullName>
    </submittedName>
</protein>
<dbReference type="AlphaFoldDB" id="A0A6J2YXW6"/>
<accession>A0A6J2YXW6</accession>
<evidence type="ECO:0000313" key="4">
    <source>
        <dbReference type="Proteomes" id="UP000504635"/>
    </source>
</evidence>
<feature type="region of interest" description="Disordered" evidence="1">
    <location>
        <begin position="197"/>
        <end position="221"/>
    </location>
</feature>
<dbReference type="GeneID" id="115891687"/>
<dbReference type="InterPro" id="IPR012464">
    <property type="entry name" value="DUF1676"/>
</dbReference>
<proteinExistence type="predicted"/>
<keyword evidence="2" id="KW-0812">Transmembrane</keyword>
<keyword evidence="2" id="KW-1133">Transmembrane helix</keyword>
<feature type="chain" id="PRO_5026722195" evidence="3">
    <location>
        <begin position="19"/>
        <end position="257"/>
    </location>
</feature>
<dbReference type="GO" id="GO:0016020">
    <property type="term" value="C:membrane"/>
    <property type="evidence" value="ECO:0007669"/>
    <property type="project" value="TreeGrafter"/>
</dbReference>
<dbReference type="FunCoup" id="A0A6J2YXW6">
    <property type="interactions" value="65"/>
</dbReference>
<feature type="signal peptide" evidence="3">
    <location>
        <begin position="1"/>
        <end position="18"/>
    </location>
</feature>
<gene>
    <name evidence="5" type="primary">LOC115891687</name>
</gene>
<evidence type="ECO:0000313" key="5">
    <source>
        <dbReference type="RefSeq" id="XP_030768089.1"/>
    </source>
</evidence>
<evidence type="ECO:0000256" key="2">
    <source>
        <dbReference type="SAM" id="Phobius"/>
    </source>
</evidence>
<dbReference type="InParanoid" id="A0A6J2YXW6"/>
<dbReference type="RefSeq" id="XP_030768089.1">
    <property type="nucleotide sequence ID" value="XM_030912229.1"/>
</dbReference>
<name>A0A6J2YXW6_SITOR</name>
<feature type="transmembrane region" description="Helical" evidence="2">
    <location>
        <begin position="123"/>
        <end position="146"/>
    </location>
</feature>
<dbReference type="PANTHER" id="PTHR21879:SF2">
    <property type="entry name" value="OSIRIS 20"/>
    <property type="match status" value="1"/>
</dbReference>
<reference evidence="5" key="1">
    <citation type="submission" date="2025-08" db="UniProtKB">
        <authorList>
            <consortium name="RefSeq"/>
        </authorList>
    </citation>
    <scope>IDENTIFICATION</scope>
    <source>
        <tissue evidence="5">Gonads</tissue>
    </source>
</reference>
<dbReference type="Proteomes" id="UP000504635">
    <property type="component" value="Unplaced"/>
</dbReference>
<keyword evidence="4" id="KW-1185">Reference proteome</keyword>
<dbReference type="Pfam" id="PF07898">
    <property type="entry name" value="DUF1676"/>
    <property type="match status" value="1"/>
</dbReference>
<keyword evidence="2" id="KW-0472">Membrane</keyword>
<dbReference type="KEGG" id="soy:115891687"/>
<evidence type="ECO:0000256" key="1">
    <source>
        <dbReference type="SAM" id="MobiDB-lite"/>
    </source>
</evidence>
<feature type="transmembrane region" description="Helical" evidence="2">
    <location>
        <begin position="153"/>
        <end position="173"/>
    </location>
</feature>
<keyword evidence="3" id="KW-0732">Signal</keyword>
<evidence type="ECO:0000256" key="3">
    <source>
        <dbReference type="SAM" id="SignalP"/>
    </source>
</evidence>